<evidence type="ECO:0000259" key="2">
    <source>
        <dbReference type="Pfam" id="PF02272"/>
    </source>
</evidence>
<dbReference type="InterPro" id="IPR038763">
    <property type="entry name" value="DHH_sf"/>
</dbReference>
<feature type="domain" description="DDH" evidence="1">
    <location>
        <begin position="43"/>
        <end position="182"/>
    </location>
</feature>
<dbReference type="AlphaFoldDB" id="A0A7C8LJL2"/>
<organism evidence="3 4">
    <name type="scientific">Defluviitalea raffinosedens</name>
    <dbReference type="NCBI Taxonomy" id="1450156"/>
    <lineage>
        <taxon>Bacteria</taxon>
        <taxon>Bacillati</taxon>
        <taxon>Bacillota</taxon>
        <taxon>Clostridia</taxon>
        <taxon>Lachnospirales</taxon>
        <taxon>Defluviitaleaceae</taxon>
        <taxon>Defluviitalea</taxon>
    </lineage>
</organism>
<reference evidence="3 4" key="1">
    <citation type="submission" date="2019-12" db="EMBL/GenBank/DDBJ databases">
        <title>Defluviitalea raffinosedens, isolated from a biogas fermenter, genome sequencing and characterization.</title>
        <authorList>
            <person name="Rettenmaier R."/>
            <person name="Schneider M."/>
            <person name="Neuhaus K."/>
            <person name="Liebl W."/>
            <person name="Zverlov V."/>
        </authorList>
    </citation>
    <scope>NUCLEOTIDE SEQUENCE [LARGE SCALE GENOMIC DNA]</scope>
    <source>
        <strain evidence="3 4">249c-K6</strain>
    </source>
</reference>
<comment type="caution">
    <text evidence="3">The sequence shown here is derived from an EMBL/GenBank/DDBJ whole genome shotgun (WGS) entry which is preliminary data.</text>
</comment>
<dbReference type="EMBL" id="WSLF01000001">
    <property type="protein sequence ID" value="KAE9637082.1"/>
    <property type="molecule type" value="Genomic_DNA"/>
</dbReference>
<protein>
    <submittedName>
        <fullName evidence="3">Bifunctional oligoribonuclease/PAP phosphatase NrnA</fullName>
    </submittedName>
</protein>
<feature type="domain" description="DHHA1" evidence="2">
    <location>
        <begin position="258"/>
        <end position="342"/>
    </location>
</feature>
<dbReference type="SUPFAM" id="SSF64182">
    <property type="entry name" value="DHH phosphoesterases"/>
    <property type="match status" value="1"/>
</dbReference>
<evidence type="ECO:0000313" key="3">
    <source>
        <dbReference type="EMBL" id="KAE9637082.1"/>
    </source>
</evidence>
<dbReference type="PANTHER" id="PTHR47618:SF1">
    <property type="entry name" value="BIFUNCTIONAL OLIGORIBONUCLEASE AND PAP PHOSPHATASE NRNA"/>
    <property type="match status" value="1"/>
</dbReference>
<gene>
    <name evidence="3" type="ORF">GND95_01220</name>
</gene>
<name>A0A7C8LJL2_9FIRM</name>
<evidence type="ECO:0000259" key="1">
    <source>
        <dbReference type="Pfam" id="PF01368"/>
    </source>
</evidence>
<dbReference type="InterPro" id="IPR001667">
    <property type="entry name" value="DDH_dom"/>
</dbReference>
<keyword evidence="4" id="KW-1185">Reference proteome</keyword>
<dbReference type="GO" id="GO:0003676">
    <property type="term" value="F:nucleic acid binding"/>
    <property type="evidence" value="ECO:0007669"/>
    <property type="project" value="InterPro"/>
</dbReference>
<accession>A0A7C8LJL2</accession>
<dbReference type="Pfam" id="PF01368">
    <property type="entry name" value="DHH"/>
    <property type="match status" value="1"/>
</dbReference>
<dbReference type="Gene3D" id="3.90.1640.10">
    <property type="entry name" value="inorganic pyrophosphatase (n-terminal core)"/>
    <property type="match status" value="1"/>
</dbReference>
<dbReference type="InterPro" id="IPR051319">
    <property type="entry name" value="Oligoribo/pAp-PDE_c-di-AMP_PDE"/>
</dbReference>
<dbReference type="Pfam" id="PF02272">
    <property type="entry name" value="DHHA1"/>
    <property type="match status" value="1"/>
</dbReference>
<dbReference type="InterPro" id="IPR003156">
    <property type="entry name" value="DHHA1_dom"/>
</dbReference>
<evidence type="ECO:0000313" key="4">
    <source>
        <dbReference type="Proteomes" id="UP000483018"/>
    </source>
</evidence>
<dbReference type="Gene3D" id="3.10.310.30">
    <property type="match status" value="1"/>
</dbReference>
<proteinExistence type="predicted"/>
<dbReference type="PANTHER" id="PTHR47618">
    <property type="entry name" value="BIFUNCTIONAL OLIGORIBONUCLEASE AND PAP PHOSPHATASE NRNA"/>
    <property type="match status" value="1"/>
</dbReference>
<sequence>MIQLNMVFVSQRLLMISNLIQKKRMNPMNDLDIIHSLKKYTHIAIAAHISPDGDAIGACVALALALVKMNKKPVILMDEYPEKYNFLPGRQYIYNTYPNHVPLELFVALDCGDLQRLGKYIDDFEKAPLSLNIDHHISNPHYGDFSYVDPEASSTCEIIYKIIKEAEVPIDDEIATSLYTGIAFDTGGFKHSSTTSFTHQIISDLIKYNIDFTDILDKLFYSRSLESAKLLGYALYKMETLNDKQLCICDLSTKEMEELGASANDTEGIISFMKNIDGVLVAVLLYEKNANEIKVSFRASGDKDVCRIAQFFQGGGHKKAAGCTLHTDLKDAKTKILDTVQKELFREKSN</sequence>
<dbReference type="Proteomes" id="UP000483018">
    <property type="component" value="Unassembled WGS sequence"/>
</dbReference>